<dbReference type="PANTHER" id="PTHR30344:SF1">
    <property type="entry name" value="6-PHOSPHOGLUCONOLACTONASE"/>
    <property type="match status" value="1"/>
</dbReference>
<proteinExistence type="inferred from homology"/>
<keyword evidence="3" id="KW-1185">Reference proteome</keyword>
<accession>A0AA35TAK8</accession>
<dbReference type="InterPro" id="IPR050282">
    <property type="entry name" value="Cycloisomerase_2"/>
</dbReference>
<protein>
    <submittedName>
        <fullName evidence="2">6-phosphogluconolactonase</fullName>
    </submittedName>
</protein>
<evidence type="ECO:0000313" key="3">
    <source>
        <dbReference type="Proteomes" id="UP001174909"/>
    </source>
</evidence>
<dbReference type="Proteomes" id="UP001174909">
    <property type="component" value="Unassembled WGS sequence"/>
</dbReference>
<dbReference type="InterPro" id="IPR011045">
    <property type="entry name" value="N2O_reductase_N"/>
</dbReference>
<evidence type="ECO:0000313" key="2">
    <source>
        <dbReference type="EMBL" id="CAI8043906.1"/>
    </source>
</evidence>
<comment type="similarity">
    <text evidence="1">Belongs to the cycloisomerase 2 family.</text>
</comment>
<dbReference type="InterPro" id="IPR015943">
    <property type="entry name" value="WD40/YVTN_repeat-like_dom_sf"/>
</dbReference>
<name>A0AA35TAK8_GEOBA</name>
<evidence type="ECO:0000256" key="1">
    <source>
        <dbReference type="ARBA" id="ARBA00005564"/>
    </source>
</evidence>
<dbReference type="Pfam" id="PF10282">
    <property type="entry name" value="Lactonase"/>
    <property type="match status" value="1"/>
</dbReference>
<dbReference type="AlphaFoldDB" id="A0AA35TAK8"/>
<dbReference type="EMBL" id="CASHTH010003364">
    <property type="protein sequence ID" value="CAI8043906.1"/>
    <property type="molecule type" value="Genomic_DNA"/>
</dbReference>
<dbReference type="GO" id="GO:0005829">
    <property type="term" value="C:cytosol"/>
    <property type="evidence" value="ECO:0007669"/>
    <property type="project" value="TreeGrafter"/>
</dbReference>
<dbReference type="PANTHER" id="PTHR30344">
    <property type="entry name" value="6-PHOSPHOGLUCONOLACTONASE-RELATED"/>
    <property type="match status" value="1"/>
</dbReference>
<reference evidence="2" key="1">
    <citation type="submission" date="2023-03" db="EMBL/GenBank/DDBJ databases">
        <authorList>
            <person name="Steffen K."/>
            <person name="Cardenas P."/>
        </authorList>
    </citation>
    <scope>NUCLEOTIDE SEQUENCE</scope>
</reference>
<sequence>MGIWILDNANLEEVAVACRERNRWEFMISIGPLRLHNTTGSPDDNKIGIYTMDGDSGALSHKADAAMPGGPSLLAISPDKGTLYVSHRESLGLSSHRIDPASGGLTQTGSVAVEDWPAYIATDRTGRHLTVAFYGGARAGVYPIGADGELGGAPSESVETVAGAHSILTDRSNRFAYVPHIAYIQDNVLEPPKNIPGPT</sequence>
<organism evidence="2 3">
    <name type="scientific">Geodia barretti</name>
    <name type="common">Barrett's horny sponge</name>
    <dbReference type="NCBI Taxonomy" id="519541"/>
    <lineage>
        <taxon>Eukaryota</taxon>
        <taxon>Metazoa</taxon>
        <taxon>Porifera</taxon>
        <taxon>Demospongiae</taxon>
        <taxon>Heteroscleromorpha</taxon>
        <taxon>Tetractinellida</taxon>
        <taxon>Astrophorina</taxon>
        <taxon>Geodiidae</taxon>
        <taxon>Geodia</taxon>
    </lineage>
</organism>
<dbReference type="SUPFAM" id="SSF50974">
    <property type="entry name" value="Nitrous oxide reductase, N-terminal domain"/>
    <property type="match status" value="1"/>
</dbReference>
<dbReference type="InterPro" id="IPR019405">
    <property type="entry name" value="Lactonase_7-beta_prop"/>
</dbReference>
<comment type="caution">
    <text evidence="2">The sequence shown here is derived from an EMBL/GenBank/DDBJ whole genome shotgun (WGS) entry which is preliminary data.</text>
</comment>
<dbReference type="Gene3D" id="2.130.10.10">
    <property type="entry name" value="YVTN repeat-like/Quinoprotein amine dehydrogenase"/>
    <property type="match status" value="1"/>
</dbReference>
<dbReference type="GO" id="GO:0017057">
    <property type="term" value="F:6-phosphogluconolactonase activity"/>
    <property type="evidence" value="ECO:0007669"/>
    <property type="project" value="TreeGrafter"/>
</dbReference>
<gene>
    <name evidence="2" type="ORF">GBAR_LOCUS24381</name>
</gene>